<organism evidence="2">
    <name type="scientific">Rhipicephalus microplus</name>
    <name type="common">Cattle tick</name>
    <name type="synonym">Boophilus microplus</name>
    <dbReference type="NCBI Taxonomy" id="6941"/>
    <lineage>
        <taxon>Eukaryota</taxon>
        <taxon>Metazoa</taxon>
        <taxon>Ecdysozoa</taxon>
        <taxon>Arthropoda</taxon>
        <taxon>Chelicerata</taxon>
        <taxon>Arachnida</taxon>
        <taxon>Acari</taxon>
        <taxon>Parasitiformes</taxon>
        <taxon>Ixodida</taxon>
        <taxon>Ixodoidea</taxon>
        <taxon>Ixodidae</taxon>
        <taxon>Rhipicephalinae</taxon>
        <taxon>Rhipicephalus</taxon>
        <taxon>Boophilus</taxon>
    </lineage>
</organism>
<evidence type="ECO:0000256" key="1">
    <source>
        <dbReference type="SAM" id="SignalP"/>
    </source>
</evidence>
<keyword evidence="1" id="KW-0732">Signal</keyword>
<feature type="chain" id="PRO_5026166593" evidence="1">
    <location>
        <begin position="29"/>
        <end position="81"/>
    </location>
</feature>
<dbReference type="EMBL" id="GIKN01002670">
    <property type="protein sequence ID" value="NIE44943.1"/>
    <property type="molecule type" value="Transcribed_RNA"/>
</dbReference>
<accession>A0A6G5A3Z7</accession>
<dbReference type="AlphaFoldDB" id="A0A6G5A3Z7"/>
<reference evidence="2" key="1">
    <citation type="submission" date="2020-03" db="EMBL/GenBank/DDBJ databases">
        <title>A transcriptome and proteome of the tick Rhipicephalus microplus shaped by the genetic composition of its hosts and developmental stage.</title>
        <authorList>
            <person name="Garcia G.R."/>
            <person name="Ribeiro J.M.C."/>
            <person name="Maruyama S.R."/>
            <person name="Gardinasse L.G."/>
            <person name="Nelson K."/>
            <person name="Ferreira B.R."/>
            <person name="Andrade T.G."/>
            <person name="Santos I.K.F.M."/>
        </authorList>
    </citation>
    <scope>NUCLEOTIDE SEQUENCE</scope>
    <source>
        <strain evidence="2">NSGR</strain>
        <tissue evidence="2">Salivary glands</tissue>
    </source>
</reference>
<name>A0A6G5A3Z7_RHIMP</name>
<protein>
    <submittedName>
        <fullName evidence="2">Putative secreted protein</fullName>
    </submittedName>
</protein>
<proteinExistence type="predicted"/>
<feature type="signal peptide" evidence="1">
    <location>
        <begin position="1"/>
        <end position="28"/>
    </location>
</feature>
<sequence>MDVAHCPFVIFQCVVFSALTWMKGKGNAWRMRQTRVTPLLLDRFKNFRDHHEAINSLLTSFDYHLEKCCWAPLKSHHCHLI</sequence>
<evidence type="ECO:0000313" key="2">
    <source>
        <dbReference type="EMBL" id="NIE44943.1"/>
    </source>
</evidence>